<dbReference type="EMBL" id="CAJNDS010000125">
    <property type="protein sequence ID" value="CAE6966521.1"/>
    <property type="molecule type" value="Genomic_DNA"/>
</dbReference>
<reference evidence="3" key="1">
    <citation type="submission" date="2021-02" db="EMBL/GenBank/DDBJ databases">
        <authorList>
            <person name="Dougan E. K."/>
            <person name="Rhodes N."/>
            <person name="Thang M."/>
            <person name="Chan C."/>
        </authorList>
    </citation>
    <scope>NUCLEOTIDE SEQUENCE</scope>
</reference>
<keyword evidence="4" id="KW-1185">Reference proteome</keyword>
<organism evidence="3 4">
    <name type="scientific">Symbiodinium natans</name>
    <dbReference type="NCBI Taxonomy" id="878477"/>
    <lineage>
        <taxon>Eukaryota</taxon>
        <taxon>Sar</taxon>
        <taxon>Alveolata</taxon>
        <taxon>Dinophyceae</taxon>
        <taxon>Suessiales</taxon>
        <taxon>Symbiodiniaceae</taxon>
        <taxon>Symbiodinium</taxon>
    </lineage>
</organism>
<feature type="region of interest" description="Disordered" evidence="2">
    <location>
        <begin position="161"/>
        <end position="190"/>
    </location>
</feature>
<keyword evidence="1" id="KW-0175">Coiled coil</keyword>
<dbReference type="AlphaFoldDB" id="A0A812HZM7"/>
<sequence>MSCSSLYVGMKNLEDQGEGLMATPSKVKKENEDDHMLGLSPETAELWKSMRDTPESKALKAMAPQQQVMSPHVHQVMAPQAMVMASQAHEQVMAPQDKSQLEEDTMPPAKRMKQEQAVQDEMNIRLAAMRKEMVDALAKHEEELQEATRRHRARMQQEEQEHVARMKAREAAMQQKEQDNEARMKQQEEDSRLRMQEERDTHEHDLALIIEHVSSVKAEQEARSVQKSQEQGASSVQKIHDDAKACTCIAASANPCLVGFSNTRAEHQSGLCACAKLNCLITFRTKTRKWRKNLQGYSWKTEQEMTDELKWSRVAGAMKYCDKRKLTKKDIYDPSIKKFLVLVRDDVESAEEKLQELQQEMVDMGLMSSDFELGDLLDDPDGSGSDGGTGAGTGGGGGAVRRKLEEFPQVEGDETLQEYLGQYRRAILSRKALVKVAKERLEKDQAKGYEYLAS</sequence>
<evidence type="ECO:0000313" key="4">
    <source>
        <dbReference type="Proteomes" id="UP000604046"/>
    </source>
</evidence>
<protein>
    <submittedName>
        <fullName evidence="3">Uncharacterized protein</fullName>
    </submittedName>
</protein>
<evidence type="ECO:0000256" key="2">
    <source>
        <dbReference type="SAM" id="MobiDB-lite"/>
    </source>
</evidence>
<dbReference type="OrthoDB" id="427768at2759"/>
<evidence type="ECO:0000313" key="3">
    <source>
        <dbReference type="EMBL" id="CAE6966521.1"/>
    </source>
</evidence>
<name>A0A812HZM7_9DINO</name>
<feature type="region of interest" description="Disordered" evidence="2">
    <location>
        <begin position="377"/>
        <end position="403"/>
    </location>
</feature>
<feature type="compositionally biased region" description="Gly residues" evidence="2">
    <location>
        <begin position="384"/>
        <end position="399"/>
    </location>
</feature>
<comment type="caution">
    <text evidence="3">The sequence shown here is derived from an EMBL/GenBank/DDBJ whole genome shotgun (WGS) entry which is preliminary data.</text>
</comment>
<proteinExistence type="predicted"/>
<gene>
    <name evidence="3" type="ORF">SNAT2548_LOCUS2220</name>
</gene>
<feature type="coiled-coil region" evidence="1">
    <location>
        <begin position="340"/>
        <end position="367"/>
    </location>
</feature>
<evidence type="ECO:0000256" key="1">
    <source>
        <dbReference type="SAM" id="Coils"/>
    </source>
</evidence>
<dbReference type="Proteomes" id="UP000604046">
    <property type="component" value="Unassembled WGS sequence"/>
</dbReference>
<accession>A0A812HZM7</accession>